<dbReference type="InterPro" id="IPR023251">
    <property type="entry name" value="Brr1"/>
</dbReference>
<dbReference type="PANTHER" id="PTHR12794">
    <property type="entry name" value="GEMIN2"/>
    <property type="match status" value="1"/>
</dbReference>
<dbReference type="InterPro" id="IPR035426">
    <property type="entry name" value="Gemin2/Brr1"/>
</dbReference>
<feature type="compositionally biased region" description="Polar residues" evidence="2">
    <location>
        <begin position="197"/>
        <end position="206"/>
    </location>
</feature>
<dbReference type="OrthoDB" id="428895at2759"/>
<sequence length="395" mass="44639">MATKRKFTDADLSDDEDLSPGKQVLPVANLPLNFDGVPVDGMQYLFTVRRDARKLPNFTRVANPYEIGEESVVEQADASPNPAHSRLPSEAWRTKFLWRFKNFRQNSLQSTTHAHAPALSSSRKVIPDKKERDLWWAFLRGRPSSEWDPPKQVKPPKQNRYSRGRDDRFGGGMRGFSVDYYSAESLYGSQEQMPVLSTSPGLWSPSTKPPAGSGSLSDSSTAMPIFSEIPVQPDTREEASVAVLRSEDSDPQPDAPPEPTPSLLQHIDHRYALHLLMYFTHWINLHFEQGPETSFQFTNAHARWIFVLLSHVEDYITADETSLLRNLARACLSLIEERERLRTRSSTDEGSSDGQTHMDERSCWMVVTAVAGIWGQRDLWMDAEAMLSTIGTSQE</sequence>
<feature type="region of interest" description="Disordered" evidence="2">
    <location>
        <begin position="1"/>
        <end position="22"/>
    </location>
</feature>
<keyword evidence="4" id="KW-1185">Reference proteome</keyword>
<dbReference type="GeneID" id="24100476"/>
<dbReference type="RefSeq" id="XP_012184848.1">
    <property type="nucleotide sequence ID" value="XM_012329458.1"/>
</dbReference>
<accession>J4GVL8</accession>
<dbReference type="PRINTS" id="PR02039">
    <property type="entry name" value="SPLICEFRBRR1"/>
</dbReference>
<reference evidence="3 4" key="1">
    <citation type="journal article" date="2012" name="Appl. Environ. Microbiol.">
        <title>Short-read sequencing for genomic analysis of the brown rot fungus Fibroporia radiculosa.</title>
        <authorList>
            <person name="Tang J.D."/>
            <person name="Perkins A.D."/>
            <person name="Sonstegard T.S."/>
            <person name="Schroeder S.G."/>
            <person name="Burgess S.C."/>
            <person name="Diehl S.V."/>
        </authorList>
    </citation>
    <scope>NUCLEOTIDE SEQUENCE [LARGE SCALE GENOMIC DNA]</scope>
    <source>
        <strain evidence="3 4">TFFH 294</strain>
    </source>
</reference>
<organism evidence="3 4">
    <name type="scientific">Fibroporia radiculosa</name>
    <dbReference type="NCBI Taxonomy" id="599839"/>
    <lineage>
        <taxon>Eukaryota</taxon>
        <taxon>Fungi</taxon>
        <taxon>Dikarya</taxon>
        <taxon>Basidiomycota</taxon>
        <taxon>Agaricomycotina</taxon>
        <taxon>Agaricomycetes</taxon>
        <taxon>Polyporales</taxon>
        <taxon>Fibroporiaceae</taxon>
        <taxon>Fibroporia</taxon>
    </lineage>
</organism>
<dbReference type="Gene3D" id="1.20.58.1070">
    <property type="match status" value="1"/>
</dbReference>
<dbReference type="HOGENOM" id="CLU_061593_0_0_1"/>
<dbReference type="Pfam" id="PF04938">
    <property type="entry name" value="SIP1"/>
    <property type="match status" value="1"/>
</dbReference>
<dbReference type="InParanoid" id="J4GVL8"/>
<evidence type="ECO:0000256" key="2">
    <source>
        <dbReference type="SAM" id="MobiDB-lite"/>
    </source>
</evidence>
<dbReference type="PANTHER" id="PTHR12794:SF0">
    <property type="entry name" value="GEM-ASSOCIATED PROTEIN 2"/>
    <property type="match status" value="1"/>
</dbReference>
<dbReference type="EMBL" id="HE797195">
    <property type="protein sequence ID" value="CCM05565.1"/>
    <property type="molecule type" value="Genomic_DNA"/>
</dbReference>
<gene>
    <name evidence="3" type="ORF">FIBRA_07792</name>
</gene>
<dbReference type="GO" id="GO:0000387">
    <property type="term" value="P:spliceosomal snRNP assembly"/>
    <property type="evidence" value="ECO:0007669"/>
    <property type="project" value="InterPro"/>
</dbReference>
<dbReference type="GO" id="GO:0030532">
    <property type="term" value="C:small nuclear ribonucleoprotein complex"/>
    <property type="evidence" value="ECO:0007669"/>
    <property type="project" value="InterPro"/>
</dbReference>
<feature type="region of interest" description="Disordered" evidence="2">
    <location>
        <begin position="145"/>
        <end position="170"/>
    </location>
</feature>
<name>J4GVL8_9APHY</name>
<dbReference type="Proteomes" id="UP000006352">
    <property type="component" value="Unassembled WGS sequence"/>
</dbReference>
<protein>
    <submittedName>
        <fullName evidence="3">Uncharacterized protein</fullName>
    </submittedName>
</protein>
<evidence type="ECO:0000313" key="3">
    <source>
        <dbReference type="EMBL" id="CCM05565.1"/>
    </source>
</evidence>
<dbReference type="GO" id="GO:0032797">
    <property type="term" value="C:SMN complex"/>
    <property type="evidence" value="ECO:0007669"/>
    <property type="project" value="TreeGrafter"/>
</dbReference>
<dbReference type="STRING" id="599839.J4GVL8"/>
<feature type="region of interest" description="Disordered" evidence="2">
    <location>
        <begin position="197"/>
        <end position="263"/>
    </location>
</feature>
<dbReference type="AlphaFoldDB" id="J4GVL8"/>
<evidence type="ECO:0000313" key="4">
    <source>
        <dbReference type="Proteomes" id="UP000006352"/>
    </source>
</evidence>
<proteinExistence type="inferred from homology"/>
<evidence type="ECO:0000256" key="1">
    <source>
        <dbReference type="ARBA" id="ARBA00025758"/>
    </source>
</evidence>
<comment type="similarity">
    <text evidence="1">Belongs to the gemin-2 family.</text>
</comment>